<feature type="chain" id="PRO_5045707314" evidence="2">
    <location>
        <begin position="31"/>
        <end position="364"/>
    </location>
</feature>
<dbReference type="PANTHER" id="PTHR30006:SF2">
    <property type="entry name" value="ABC TRANSPORTER SUBSTRATE-BINDING PROTEIN"/>
    <property type="match status" value="1"/>
</dbReference>
<dbReference type="Pfam" id="PF13343">
    <property type="entry name" value="SBP_bac_6"/>
    <property type="match status" value="1"/>
</dbReference>
<dbReference type="NCBIfam" id="TIGR01254">
    <property type="entry name" value="sfuA"/>
    <property type="match status" value="1"/>
</dbReference>
<keyword evidence="1 2" id="KW-0732">Signal</keyword>
<accession>A0ABP7XC89</accession>
<dbReference type="EMBL" id="BAAAZH010000006">
    <property type="protein sequence ID" value="GAA4111316.1"/>
    <property type="molecule type" value="Genomic_DNA"/>
</dbReference>
<organism evidence="3 4">
    <name type="scientific">Nocardioides fonticola</name>
    <dbReference type="NCBI Taxonomy" id="450363"/>
    <lineage>
        <taxon>Bacteria</taxon>
        <taxon>Bacillati</taxon>
        <taxon>Actinomycetota</taxon>
        <taxon>Actinomycetes</taxon>
        <taxon>Propionibacteriales</taxon>
        <taxon>Nocardioidaceae</taxon>
        <taxon>Nocardioides</taxon>
    </lineage>
</organism>
<dbReference type="SUPFAM" id="SSF53850">
    <property type="entry name" value="Periplasmic binding protein-like II"/>
    <property type="match status" value="1"/>
</dbReference>
<proteinExistence type="predicted"/>
<dbReference type="Proteomes" id="UP001501495">
    <property type="component" value="Unassembled WGS sequence"/>
</dbReference>
<evidence type="ECO:0000256" key="1">
    <source>
        <dbReference type="ARBA" id="ARBA00022729"/>
    </source>
</evidence>
<gene>
    <name evidence="3" type="ORF">GCM10022215_07030</name>
</gene>
<dbReference type="PANTHER" id="PTHR30006">
    <property type="entry name" value="THIAMINE-BINDING PERIPLASMIC PROTEIN-RELATED"/>
    <property type="match status" value="1"/>
</dbReference>
<evidence type="ECO:0000313" key="4">
    <source>
        <dbReference type="Proteomes" id="UP001501495"/>
    </source>
</evidence>
<reference evidence="4" key="1">
    <citation type="journal article" date="2019" name="Int. J. Syst. Evol. Microbiol.">
        <title>The Global Catalogue of Microorganisms (GCM) 10K type strain sequencing project: providing services to taxonomists for standard genome sequencing and annotation.</title>
        <authorList>
            <consortium name="The Broad Institute Genomics Platform"/>
            <consortium name="The Broad Institute Genome Sequencing Center for Infectious Disease"/>
            <person name="Wu L."/>
            <person name="Ma J."/>
        </authorList>
    </citation>
    <scope>NUCLEOTIDE SEQUENCE [LARGE SCALE GENOMIC DNA]</scope>
    <source>
        <strain evidence="4">JCM 16703</strain>
    </source>
</reference>
<evidence type="ECO:0000256" key="2">
    <source>
        <dbReference type="SAM" id="SignalP"/>
    </source>
</evidence>
<sequence>MILRTRARSTALGAAVLTLALGACSLSGGSADEGAADDASPSAGATAGGRVVLLTHDSFSLPKKLIAAFEKESGIDLTIRSTGDAGVLTSQLVLAAGDPVADVAYGIDNTFASRALDADVFAPGTPSADGVAAYDLPGDDEHALAPIDTASVCVNVDDAWFAARTITPPTSLDDLTDPRYRDLFVTPGATTSSPGLAFLLTTIAAYGEDGWQDYWRALLDNGTKVVSGWSDAYEVDFTAGGGGGDRPIVLSYDSSPAFTTDGKGGSTTHALLDTCFRQTEYAGVLQGAANPAGAAAVVAWLQSPQVQAALPDSMYVFPVLPDTALPTDWARFAVQPEKPYSVDPADITAQRDTWLREWNDLIGG</sequence>
<dbReference type="InterPro" id="IPR005948">
    <property type="entry name" value="ThiB-like"/>
</dbReference>
<evidence type="ECO:0000313" key="3">
    <source>
        <dbReference type="EMBL" id="GAA4111316.1"/>
    </source>
</evidence>
<name>A0ABP7XC89_9ACTN</name>
<dbReference type="PROSITE" id="PS51257">
    <property type="entry name" value="PROKAR_LIPOPROTEIN"/>
    <property type="match status" value="1"/>
</dbReference>
<dbReference type="RefSeq" id="WP_344731840.1">
    <property type="nucleotide sequence ID" value="NZ_BAAAZH010000006.1"/>
</dbReference>
<feature type="signal peptide" evidence="2">
    <location>
        <begin position="1"/>
        <end position="30"/>
    </location>
</feature>
<keyword evidence="4" id="KW-1185">Reference proteome</keyword>
<comment type="caution">
    <text evidence="3">The sequence shown here is derived from an EMBL/GenBank/DDBJ whole genome shotgun (WGS) entry which is preliminary data.</text>
</comment>
<dbReference type="Gene3D" id="3.40.190.10">
    <property type="entry name" value="Periplasmic binding protein-like II"/>
    <property type="match status" value="2"/>
</dbReference>
<protein>
    <submittedName>
        <fullName evidence="3">Thiamine ABC transporter substrate-binding protein</fullName>
    </submittedName>
</protein>